<proteinExistence type="predicted"/>
<dbReference type="AlphaFoldDB" id="I4B5T8"/>
<dbReference type="SUPFAM" id="SSF56436">
    <property type="entry name" value="C-type lectin-like"/>
    <property type="match status" value="1"/>
</dbReference>
<dbReference type="InterPro" id="IPR016187">
    <property type="entry name" value="CTDL_fold"/>
</dbReference>
<dbReference type="Proteomes" id="UP000006048">
    <property type="component" value="Chromosome"/>
</dbReference>
<dbReference type="InterPro" id="IPR051043">
    <property type="entry name" value="Sulfatase_Mod_Factor_Kinase"/>
</dbReference>
<dbReference type="STRING" id="869212.Turpa_1998"/>
<organism evidence="2 3">
    <name type="scientific">Turneriella parva (strain ATCC BAA-1111 / DSM 21527 / NCTC 11395 / H)</name>
    <name type="common">Leptospira parva</name>
    <dbReference type="NCBI Taxonomy" id="869212"/>
    <lineage>
        <taxon>Bacteria</taxon>
        <taxon>Pseudomonadati</taxon>
        <taxon>Spirochaetota</taxon>
        <taxon>Spirochaetia</taxon>
        <taxon>Leptospirales</taxon>
        <taxon>Leptospiraceae</taxon>
        <taxon>Turneriella</taxon>
    </lineage>
</organism>
<dbReference type="HOGENOM" id="CLU_792124_0_0_12"/>
<evidence type="ECO:0000313" key="3">
    <source>
        <dbReference type="Proteomes" id="UP000006048"/>
    </source>
</evidence>
<reference evidence="2 3" key="1">
    <citation type="submission" date="2012-06" db="EMBL/GenBank/DDBJ databases">
        <title>The complete chromosome of genome of Turneriella parva DSM 21527.</title>
        <authorList>
            <consortium name="US DOE Joint Genome Institute (JGI-PGF)"/>
            <person name="Lucas S."/>
            <person name="Han J."/>
            <person name="Lapidus A."/>
            <person name="Bruce D."/>
            <person name="Goodwin L."/>
            <person name="Pitluck S."/>
            <person name="Peters L."/>
            <person name="Kyrpides N."/>
            <person name="Mavromatis K."/>
            <person name="Ivanova N."/>
            <person name="Mikhailova N."/>
            <person name="Chertkov O."/>
            <person name="Detter J.C."/>
            <person name="Tapia R."/>
            <person name="Han C."/>
            <person name="Land M."/>
            <person name="Hauser L."/>
            <person name="Markowitz V."/>
            <person name="Cheng J.-F."/>
            <person name="Hugenholtz P."/>
            <person name="Woyke T."/>
            <person name="Wu D."/>
            <person name="Gronow S."/>
            <person name="Wellnitz S."/>
            <person name="Brambilla E."/>
            <person name="Klenk H.-P."/>
            <person name="Eisen J.A."/>
        </authorList>
    </citation>
    <scope>NUCLEOTIDE SEQUENCE [LARGE SCALE GENOMIC DNA]</scope>
    <source>
        <strain evidence="3">ATCC BAA-1111 / DSM 21527 / NCTC 11395 / H</strain>
    </source>
</reference>
<dbReference type="InterPro" id="IPR042095">
    <property type="entry name" value="SUMF_sf"/>
</dbReference>
<dbReference type="KEGG" id="tpx:Turpa_1998"/>
<dbReference type="PATRIC" id="fig|869212.3.peg.2002"/>
<evidence type="ECO:0000313" key="2">
    <source>
        <dbReference type="EMBL" id="AFM12645.1"/>
    </source>
</evidence>
<gene>
    <name evidence="2" type="ordered locus">Turpa_1998</name>
</gene>
<keyword evidence="3" id="KW-1185">Reference proteome</keyword>
<evidence type="ECO:0000259" key="1">
    <source>
        <dbReference type="Pfam" id="PF03781"/>
    </source>
</evidence>
<dbReference type="PANTHER" id="PTHR23150:SF19">
    <property type="entry name" value="FORMYLGLYCINE-GENERATING ENZYME"/>
    <property type="match status" value="1"/>
</dbReference>
<dbReference type="InterPro" id="IPR005532">
    <property type="entry name" value="SUMF_dom"/>
</dbReference>
<dbReference type="Gene3D" id="3.90.1580.10">
    <property type="entry name" value="paralog of FGE (formylglycine-generating enzyme)"/>
    <property type="match status" value="1"/>
</dbReference>
<dbReference type="PANTHER" id="PTHR23150">
    <property type="entry name" value="SULFATASE MODIFYING FACTOR 1, 2"/>
    <property type="match status" value="1"/>
</dbReference>
<dbReference type="Pfam" id="PF03781">
    <property type="entry name" value="FGE-sulfatase"/>
    <property type="match status" value="1"/>
</dbReference>
<dbReference type="GO" id="GO:0120147">
    <property type="term" value="F:formylglycine-generating oxidase activity"/>
    <property type="evidence" value="ECO:0007669"/>
    <property type="project" value="TreeGrafter"/>
</dbReference>
<feature type="domain" description="Sulfatase-modifying factor enzyme-like" evidence="1">
    <location>
        <begin position="120"/>
        <end position="348"/>
    </location>
</feature>
<name>I4B5T8_TURPD</name>
<sequence>MAFFVILGALWARDVRVVARVERVDPVTRLAEITSAETIPAAAEYQVLNETGETIGRAVDLKSNGAQAYSFRFEGRRRSLSAGRRIVVVQTNEAFSALADRPRMTREVTTRLVNRDNAPMQLIPDGIVVMGNQQAGELHYVPARSGGRAANRFDIPAFYIDRHEVTIGQFTRYLEETRGKVPTAYQSLSLNQPVTRVTYKDAENYCAWAGKRLPTEFEWERAARGNQIVSSQAETYVESTSFPKGDFSPQEACVTREKASGPLDIDKLTDTNAFGLVGMCGNAAEWTSSWLLPYRGNTERDIRFGKKYKVIRGGSFELELEYAKSHVRLAGGMPSLARDRRAGFRCARSE</sequence>
<dbReference type="EMBL" id="CP002959">
    <property type="protein sequence ID" value="AFM12645.1"/>
    <property type="molecule type" value="Genomic_DNA"/>
</dbReference>
<accession>I4B5T8</accession>
<protein>
    <submittedName>
        <fullName evidence="2">Sulphatase-modifying factor protein</fullName>
    </submittedName>
</protein>